<protein>
    <recommendedName>
        <fullName evidence="3">GIY-YIG domain-containing protein</fullName>
    </recommendedName>
</protein>
<sequence length="219" mass="24660">MSLEEDKLSYKPSSKELTEKPIQVLRCEASFNTSNTRPAKMIAAVESNLSQKESTGEKKKFIRFQVSSLFVACGSPHAQRHCADSGCLRSRSLARCALLSFLMLAVELPHPKDSVDYLDKEEVVYKITCKTCGTVYCGQPGRPVSTRIREHQLAVKIRDHLSEVAMNSLDTEHSLEWEKTRLVGFCFSKKADNFLMPCVPMVHVWDTKKSTQESKIKAS</sequence>
<keyword evidence="2" id="KW-1185">Reference proteome</keyword>
<dbReference type="Proteomes" id="UP000281553">
    <property type="component" value="Unassembled WGS sequence"/>
</dbReference>
<name>A0A3P7P103_DIBLA</name>
<reference evidence="1 2" key="1">
    <citation type="submission" date="2018-11" db="EMBL/GenBank/DDBJ databases">
        <authorList>
            <consortium name="Pathogen Informatics"/>
        </authorList>
    </citation>
    <scope>NUCLEOTIDE SEQUENCE [LARGE SCALE GENOMIC DNA]</scope>
</reference>
<gene>
    <name evidence="1" type="ORF">DILT_LOCUS10360</name>
</gene>
<evidence type="ECO:0000313" key="2">
    <source>
        <dbReference type="Proteomes" id="UP000281553"/>
    </source>
</evidence>
<dbReference type="EMBL" id="UYRU01059545">
    <property type="protein sequence ID" value="VDN14529.1"/>
    <property type="molecule type" value="Genomic_DNA"/>
</dbReference>
<accession>A0A3P7P103</accession>
<dbReference type="OrthoDB" id="8963429at2759"/>
<evidence type="ECO:0008006" key="3">
    <source>
        <dbReference type="Google" id="ProtNLM"/>
    </source>
</evidence>
<evidence type="ECO:0000313" key="1">
    <source>
        <dbReference type="EMBL" id="VDN14529.1"/>
    </source>
</evidence>
<dbReference type="AlphaFoldDB" id="A0A3P7P103"/>
<proteinExistence type="predicted"/>
<organism evidence="1 2">
    <name type="scientific">Dibothriocephalus latus</name>
    <name type="common">Fish tapeworm</name>
    <name type="synonym">Diphyllobothrium latum</name>
    <dbReference type="NCBI Taxonomy" id="60516"/>
    <lineage>
        <taxon>Eukaryota</taxon>
        <taxon>Metazoa</taxon>
        <taxon>Spiralia</taxon>
        <taxon>Lophotrochozoa</taxon>
        <taxon>Platyhelminthes</taxon>
        <taxon>Cestoda</taxon>
        <taxon>Eucestoda</taxon>
        <taxon>Diphyllobothriidea</taxon>
        <taxon>Diphyllobothriidae</taxon>
        <taxon>Dibothriocephalus</taxon>
    </lineage>
</organism>